<feature type="region of interest" description="Disordered" evidence="1">
    <location>
        <begin position="1"/>
        <end position="25"/>
    </location>
</feature>
<dbReference type="Proteomes" id="UP001595967">
    <property type="component" value="Unassembled WGS sequence"/>
</dbReference>
<gene>
    <name evidence="2" type="ORF">ACFO3A_05925</name>
</gene>
<comment type="caution">
    <text evidence="2">The sequence shown here is derived from an EMBL/GenBank/DDBJ whole genome shotgun (WGS) entry which is preliminary data.</text>
</comment>
<evidence type="ECO:0000256" key="1">
    <source>
        <dbReference type="SAM" id="MobiDB-lite"/>
    </source>
</evidence>
<accession>A0ABV9GXW3</accession>
<organism evidence="2 3">
    <name type="scientific">Comamonas nitrativorans</name>
    <dbReference type="NCBI Taxonomy" id="108437"/>
    <lineage>
        <taxon>Bacteria</taxon>
        <taxon>Pseudomonadati</taxon>
        <taxon>Pseudomonadota</taxon>
        <taxon>Betaproteobacteria</taxon>
        <taxon>Burkholderiales</taxon>
        <taxon>Comamonadaceae</taxon>
        <taxon>Comamonas</taxon>
    </lineage>
</organism>
<reference evidence="3" key="1">
    <citation type="journal article" date="2019" name="Int. J. Syst. Evol. Microbiol.">
        <title>The Global Catalogue of Microorganisms (GCM) 10K type strain sequencing project: providing services to taxonomists for standard genome sequencing and annotation.</title>
        <authorList>
            <consortium name="The Broad Institute Genomics Platform"/>
            <consortium name="The Broad Institute Genome Sequencing Center for Infectious Disease"/>
            <person name="Wu L."/>
            <person name="Ma J."/>
        </authorList>
    </citation>
    <scope>NUCLEOTIDE SEQUENCE [LARGE SCALE GENOMIC DNA]</scope>
    <source>
        <strain evidence="3">JCM 11650</strain>
    </source>
</reference>
<keyword evidence="3" id="KW-1185">Reference proteome</keyword>
<dbReference type="RefSeq" id="WP_377724820.1">
    <property type="nucleotide sequence ID" value="NZ_JBHSEW010000004.1"/>
</dbReference>
<proteinExistence type="predicted"/>
<protein>
    <submittedName>
        <fullName evidence="2">Uncharacterized protein</fullName>
    </submittedName>
</protein>
<name>A0ABV9GXW3_9BURK</name>
<dbReference type="EMBL" id="JBHSEW010000004">
    <property type="protein sequence ID" value="MFC4621751.1"/>
    <property type="molecule type" value="Genomic_DNA"/>
</dbReference>
<evidence type="ECO:0000313" key="2">
    <source>
        <dbReference type="EMBL" id="MFC4621751.1"/>
    </source>
</evidence>
<sequence length="335" mass="37528">MARPRIGRQSSAEYQRRYRERKKAQGAMAQTNWMLDVRLTDAIRHEAKARGLRESELATEILGEWYEARFGGRLPPAQAVPPQDTAAPPPPPTPINATVELLLGKLEELGFVIPLQGMATQCLHGDERNGLWATVSLNGLDAIEFGLDERTDSLAQNILHCVVDTVTRHAWLTSDVYGELNQDRDIGTKINTKGLQALDDAFMQLREFIMAKRKPLHYEETLAALPGYLDQEPSRSLLALAFQRVGLELVHVPSTDLVISAAEPPQNIALHDLEALAQYVRQEFLCMGRTIYTVPLWDGGELIAYAPEARATVYAGLRMPPLMQRKDSHEHHRGR</sequence>
<evidence type="ECO:0000313" key="3">
    <source>
        <dbReference type="Proteomes" id="UP001595967"/>
    </source>
</evidence>